<feature type="domain" description="Glycosyltransferase 2-like" evidence="2">
    <location>
        <begin position="9"/>
        <end position="119"/>
    </location>
</feature>
<dbReference type="EMBL" id="SZPX01000005">
    <property type="protein sequence ID" value="TKI69418.1"/>
    <property type="molecule type" value="Genomic_DNA"/>
</dbReference>
<sequence length="250" mass="28836">MQIKITATIITLNEKKHIRDVIQNVQKICSEVIVVDSFSSDETCEIAESLGARVIKQKYLGDGGQKAFCEQFATNEWILSIDADERLEDEAIDYLKNLDLENEKFDAYSLRRKSFIGKKFIKQWYPDRVVRLYNKSKCGYNTMGEHGYVECKNYKNLDVDMLHYSFDNFGVLVSKADRFAVNLAKVRYAEGKRASWYDPFVHGAAAFFKGLILKGGIFGGIQEWHVAFASAYNSYMKYVIMIEMQENEQK</sequence>
<proteinExistence type="inferred from homology"/>
<gene>
    <name evidence="3" type="ORF">FCU45_07860</name>
</gene>
<dbReference type="AlphaFoldDB" id="A0A4U2Z5G4"/>
<evidence type="ECO:0000313" key="4">
    <source>
        <dbReference type="Proteomes" id="UP000309561"/>
    </source>
</evidence>
<dbReference type="CDD" id="cd02511">
    <property type="entry name" value="Beta4Glucosyltransferase"/>
    <property type="match status" value="1"/>
</dbReference>
<name>A0A4U2Z5G4_9BACT</name>
<dbReference type="GO" id="GO:0016740">
    <property type="term" value="F:transferase activity"/>
    <property type="evidence" value="ECO:0007669"/>
    <property type="project" value="UniProtKB-KW"/>
</dbReference>
<dbReference type="Pfam" id="PF00535">
    <property type="entry name" value="Glycos_transf_2"/>
    <property type="match status" value="1"/>
</dbReference>
<dbReference type="OrthoDB" id="9815923at2"/>
<dbReference type="Proteomes" id="UP000309561">
    <property type="component" value="Unassembled WGS sequence"/>
</dbReference>
<dbReference type="InterPro" id="IPR029044">
    <property type="entry name" value="Nucleotide-diphossugar_trans"/>
</dbReference>
<keyword evidence="3" id="KW-0808">Transferase</keyword>
<dbReference type="Gene3D" id="3.90.550.10">
    <property type="entry name" value="Spore Coat Polysaccharide Biosynthesis Protein SpsA, Chain A"/>
    <property type="match status" value="1"/>
</dbReference>
<evidence type="ECO:0000259" key="2">
    <source>
        <dbReference type="Pfam" id="PF00535"/>
    </source>
</evidence>
<dbReference type="RefSeq" id="WP_137014021.1">
    <property type="nucleotide sequence ID" value="NZ_SZPX01000005.1"/>
</dbReference>
<evidence type="ECO:0000256" key="1">
    <source>
        <dbReference type="ARBA" id="ARBA00038494"/>
    </source>
</evidence>
<evidence type="ECO:0000313" key="3">
    <source>
        <dbReference type="EMBL" id="TKI69418.1"/>
    </source>
</evidence>
<dbReference type="InterPro" id="IPR001173">
    <property type="entry name" value="Glyco_trans_2-like"/>
</dbReference>
<organism evidence="3 4">
    <name type="scientific">Sulfurimonas crateris</name>
    <dbReference type="NCBI Taxonomy" id="2574727"/>
    <lineage>
        <taxon>Bacteria</taxon>
        <taxon>Pseudomonadati</taxon>
        <taxon>Campylobacterota</taxon>
        <taxon>Epsilonproteobacteria</taxon>
        <taxon>Campylobacterales</taxon>
        <taxon>Sulfurimonadaceae</taxon>
        <taxon>Sulfurimonas</taxon>
    </lineage>
</organism>
<comment type="caution">
    <text evidence="3">The sequence shown here is derived from an EMBL/GenBank/DDBJ whole genome shotgun (WGS) entry which is preliminary data.</text>
</comment>
<dbReference type="PANTHER" id="PTHR43630">
    <property type="entry name" value="POLY-BETA-1,6-N-ACETYL-D-GLUCOSAMINE SYNTHASE"/>
    <property type="match status" value="1"/>
</dbReference>
<protein>
    <submittedName>
        <fullName evidence="3">Glycosyltransferase family 2 protein</fullName>
    </submittedName>
</protein>
<comment type="similarity">
    <text evidence="1">Belongs to the glycosyltransferase 2 family. WaaE/KdtX subfamily.</text>
</comment>
<keyword evidence="4" id="KW-1185">Reference proteome</keyword>
<accession>A0A4U2Z5G4</accession>
<reference evidence="3 4" key="1">
    <citation type="submission" date="2019-04" db="EMBL/GenBank/DDBJ databases">
        <title>Sulfurimonas crateris sp. nov. a facultative anaerobic sulfur-oxidizing chemolithautotrophic bacterium isolated from a terrestrial mud vulcano.</title>
        <authorList>
            <person name="Ratnikova N.M."/>
            <person name="Slobodkin A.I."/>
            <person name="Merkel A.Y."/>
            <person name="Novikov A."/>
            <person name="Bonch-Osmolovskaya E.A."/>
            <person name="Slobodkina G.B."/>
        </authorList>
    </citation>
    <scope>NUCLEOTIDE SEQUENCE [LARGE SCALE GENOMIC DNA]</scope>
    <source>
        <strain evidence="3 4">SN118</strain>
    </source>
</reference>
<dbReference type="SUPFAM" id="SSF53448">
    <property type="entry name" value="Nucleotide-diphospho-sugar transferases"/>
    <property type="match status" value="1"/>
</dbReference>
<dbReference type="PANTHER" id="PTHR43630:SF2">
    <property type="entry name" value="GLYCOSYLTRANSFERASE"/>
    <property type="match status" value="1"/>
</dbReference>